<keyword evidence="4" id="KW-1185">Reference proteome</keyword>
<dbReference type="Proteomes" id="UP000018291">
    <property type="component" value="Unassembled WGS sequence"/>
</dbReference>
<dbReference type="Pfam" id="PF08327">
    <property type="entry name" value="AHSA1"/>
    <property type="match status" value="1"/>
</dbReference>
<name>R4YZM7_9ACTN</name>
<evidence type="ECO:0000313" key="3">
    <source>
        <dbReference type="EMBL" id="CCM64114.1"/>
    </source>
</evidence>
<dbReference type="EMBL" id="CANL01000027">
    <property type="protein sequence ID" value="CCM64114.1"/>
    <property type="molecule type" value="Genomic_DNA"/>
</dbReference>
<dbReference type="HOGENOM" id="CLU_108923_3_3_11"/>
<dbReference type="AlphaFoldDB" id="R4YZM7"/>
<comment type="caution">
    <text evidence="3">The sequence shown here is derived from an EMBL/GenBank/DDBJ whole genome shotgun (WGS) entry which is preliminary data.</text>
</comment>
<feature type="domain" description="Activator of Hsp90 ATPase homologue 1/2-like C-terminal" evidence="2">
    <location>
        <begin position="22"/>
        <end position="131"/>
    </location>
</feature>
<accession>R4YZM7</accession>
<dbReference type="eggNOG" id="COG3832">
    <property type="taxonomic scope" value="Bacteria"/>
</dbReference>
<dbReference type="Gene3D" id="3.30.530.20">
    <property type="match status" value="1"/>
</dbReference>
<reference evidence="3 4" key="1">
    <citation type="journal article" date="2013" name="ISME J.">
        <title>Metabolic model for the filamentous 'Candidatus Microthrix parvicella' based on genomic and metagenomic analyses.</title>
        <authorList>
            <person name="Jon McIlroy S."/>
            <person name="Kristiansen R."/>
            <person name="Albertsen M."/>
            <person name="Michael Karst S."/>
            <person name="Rossetti S."/>
            <person name="Lund Nielsen J."/>
            <person name="Tandoi V."/>
            <person name="James Seviour R."/>
            <person name="Nielsen P.H."/>
        </authorList>
    </citation>
    <scope>NUCLEOTIDE SEQUENCE [LARGE SCALE GENOMIC DNA]</scope>
    <source>
        <strain evidence="3 4">RN1</strain>
    </source>
</reference>
<evidence type="ECO:0000259" key="2">
    <source>
        <dbReference type="Pfam" id="PF08327"/>
    </source>
</evidence>
<dbReference type="InterPro" id="IPR023393">
    <property type="entry name" value="START-like_dom_sf"/>
</dbReference>
<evidence type="ECO:0000313" key="4">
    <source>
        <dbReference type="Proteomes" id="UP000018291"/>
    </source>
</evidence>
<proteinExistence type="inferred from homology"/>
<evidence type="ECO:0000256" key="1">
    <source>
        <dbReference type="ARBA" id="ARBA00006817"/>
    </source>
</evidence>
<sequence length="152" mass="16745">MITRAQLEEGNLVLRRTYAAGMDDVWAAITQSDRLARWYGTWTGDPESGSVMVTMNAEAEEVAPARYDITECDVPRRLSLTFGEADVRWRLDIELNGSDGATTLTFVQQDIDPDLATDMGAGWGWYLDRLGAGIDGTTPPTLDDFESTYLGA</sequence>
<dbReference type="SUPFAM" id="SSF55961">
    <property type="entry name" value="Bet v1-like"/>
    <property type="match status" value="1"/>
</dbReference>
<organism evidence="3 4">
    <name type="scientific">Candidatus Neomicrothrix parvicella RN1</name>
    <dbReference type="NCBI Taxonomy" id="1229780"/>
    <lineage>
        <taxon>Bacteria</taxon>
        <taxon>Bacillati</taxon>
        <taxon>Actinomycetota</taxon>
        <taxon>Acidimicrobiia</taxon>
        <taxon>Acidimicrobiales</taxon>
        <taxon>Microthrixaceae</taxon>
        <taxon>Candidatus Neomicrothrix</taxon>
    </lineage>
</organism>
<dbReference type="RefSeq" id="WP_012227713.1">
    <property type="nucleotide sequence ID" value="NZ_HG422565.1"/>
</dbReference>
<gene>
    <name evidence="3" type="ORF">BN381_330099</name>
</gene>
<dbReference type="STRING" id="1229780.BN381_330099"/>
<protein>
    <submittedName>
        <fullName evidence="3">Activator of Hsp90 ATPase 1 family protein</fullName>
    </submittedName>
</protein>
<comment type="similarity">
    <text evidence="1">Belongs to the AHA1 family.</text>
</comment>
<dbReference type="InterPro" id="IPR013538">
    <property type="entry name" value="ASHA1/2-like_C"/>
</dbReference>
<dbReference type="OrthoDB" id="8117292at2"/>